<feature type="region of interest" description="Disordered" evidence="3">
    <location>
        <begin position="385"/>
        <end position="446"/>
    </location>
</feature>
<organism evidence="5 6">
    <name type="scientific">Rhizoctonia solani</name>
    <dbReference type="NCBI Taxonomy" id="456999"/>
    <lineage>
        <taxon>Eukaryota</taxon>
        <taxon>Fungi</taxon>
        <taxon>Dikarya</taxon>
        <taxon>Basidiomycota</taxon>
        <taxon>Agaricomycotina</taxon>
        <taxon>Agaricomycetes</taxon>
        <taxon>Cantharellales</taxon>
        <taxon>Ceratobasidiaceae</taxon>
        <taxon>Rhizoctonia</taxon>
    </lineage>
</organism>
<evidence type="ECO:0000313" key="6">
    <source>
        <dbReference type="Proteomes" id="UP000663831"/>
    </source>
</evidence>
<feature type="compositionally biased region" description="Polar residues" evidence="3">
    <location>
        <begin position="557"/>
        <end position="566"/>
    </location>
</feature>
<evidence type="ECO:0000256" key="1">
    <source>
        <dbReference type="PROSITE-ProRule" id="PRU00108"/>
    </source>
</evidence>
<dbReference type="Pfam" id="PF00046">
    <property type="entry name" value="Homeodomain"/>
    <property type="match status" value="1"/>
</dbReference>
<gene>
    <name evidence="5" type="ORF">RDB_LOCUS164453</name>
</gene>
<dbReference type="SUPFAM" id="SSF46689">
    <property type="entry name" value="Homeodomain-like"/>
    <property type="match status" value="1"/>
</dbReference>
<dbReference type="EMBL" id="CAJMWV010008472">
    <property type="protein sequence ID" value="CAE6535652.1"/>
    <property type="molecule type" value="Genomic_DNA"/>
</dbReference>
<dbReference type="Gene3D" id="1.10.10.60">
    <property type="entry name" value="Homeodomain-like"/>
    <property type="match status" value="1"/>
</dbReference>
<dbReference type="GO" id="GO:0005634">
    <property type="term" value="C:nucleus"/>
    <property type="evidence" value="ECO:0007669"/>
    <property type="project" value="UniProtKB-SubCell"/>
</dbReference>
<feature type="compositionally biased region" description="Acidic residues" evidence="3">
    <location>
        <begin position="324"/>
        <end position="335"/>
    </location>
</feature>
<evidence type="ECO:0000256" key="2">
    <source>
        <dbReference type="RuleBase" id="RU000682"/>
    </source>
</evidence>
<comment type="caution">
    <text evidence="5">The sequence shown here is derived from an EMBL/GenBank/DDBJ whole genome shotgun (WGS) entry which is preliminary data.</text>
</comment>
<keyword evidence="1 2" id="KW-0238">DNA-binding</keyword>
<comment type="subcellular location">
    <subcellularLocation>
        <location evidence="1 2">Nucleus</location>
    </subcellularLocation>
</comment>
<feature type="compositionally biased region" description="Polar residues" evidence="3">
    <location>
        <begin position="639"/>
        <end position="658"/>
    </location>
</feature>
<feature type="compositionally biased region" description="Polar residues" evidence="3">
    <location>
        <begin position="601"/>
        <end position="611"/>
    </location>
</feature>
<feature type="compositionally biased region" description="Low complexity" evidence="3">
    <location>
        <begin position="532"/>
        <end position="549"/>
    </location>
</feature>
<dbReference type="GO" id="GO:0003677">
    <property type="term" value="F:DNA binding"/>
    <property type="evidence" value="ECO:0007669"/>
    <property type="project" value="UniProtKB-UniRule"/>
</dbReference>
<feature type="compositionally biased region" description="Acidic residues" evidence="3">
    <location>
        <begin position="146"/>
        <end position="180"/>
    </location>
</feature>
<dbReference type="AlphaFoldDB" id="A0A8H3DL91"/>
<name>A0A8H3DL91_9AGAM</name>
<protein>
    <recommendedName>
        <fullName evidence="4">Homeobox domain-containing protein</fullName>
    </recommendedName>
</protein>
<feature type="DNA-binding region" description="Homeobox" evidence="1">
    <location>
        <begin position="202"/>
        <end position="244"/>
    </location>
</feature>
<feature type="region of interest" description="Disordered" evidence="3">
    <location>
        <begin position="595"/>
        <end position="658"/>
    </location>
</feature>
<accession>A0A8H3DL91</accession>
<feature type="compositionally biased region" description="Polar residues" evidence="3">
    <location>
        <begin position="481"/>
        <end position="496"/>
    </location>
</feature>
<dbReference type="InterPro" id="IPR001356">
    <property type="entry name" value="HD"/>
</dbReference>
<proteinExistence type="predicted"/>
<keyword evidence="1 2" id="KW-0371">Homeobox</keyword>
<dbReference type="InterPro" id="IPR009057">
    <property type="entry name" value="Homeodomain-like_sf"/>
</dbReference>
<dbReference type="PROSITE" id="PS50071">
    <property type="entry name" value="HOMEOBOX_2"/>
    <property type="match status" value="1"/>
</dbReference>
<dbReference type="OrthoDB" id="6159439at2759"/>
<feature type="region of interest" description="Disordered" evidence="3">
    <location>
        <begin position="137"/>
        <end position="192"/>
    </location>
</feature>
<dbReference type="SMART" id="SM00389">
    <property type="entry name" value="HOX"/>
    <property type="match status" value="1"/>
</dbReference>
<feature type="compositionally biased region" description="Low complexity" evidence="3">
    <location>
        <begin position="465"/>
        <end position="476"/>
    </location>
</feature>
<feature type="region of interest" description="Disordered" evidence="3">
    <location>
        <begin position="462"/>
        <end position="576"/>
    </location>
</feature>
<feature type="region of interest" description="Disordered" evidence="3">
    <location>
        <begin position="322"/>
        <end position="349"/>
    </location>
</feature>
<sequence>MNDSPMLRALSAIQVTVHQHLALSQNQAIAQHAPSFDTRMAHSPLKSTMSELPSQLSSFGISAEVAAEINNALTAENHSYQASIAHSRQQLLNDISTTTVAADPRALPSLISAACQKFYNSTVDSCLDSVQKHINEYTRGDGPLSDPDDVSESEDNSSCQSDDDESDNDMQGQDAEEDDNAPMKAGEEVPPLETKYLPIFEALHERGKVLTKPEKTYLVNLTGMTYRQITIWFQNRRRGELKEDANRAYTSRPDSVHSFSSSDISDELNLEQTLSNTRTDTTFDICSWRLTSAFPTKDGIPGCSAPPSPMKLSFGPTITAIGSDTDDTDLSESGDEASVPPGLRNSSLSMSTTATSVSLESIQATYSATEPLIVSTTSSNAERVFTRPIKPIPNSRLNSSPQSTQLTQAQVSSGFQGGSAQPSLGPLIGSSLAPIPSPPQSVTSNERGLTVHMNVVSQKSAMNLPSFSSTPPTRSPDGSLPSPSNISAAFSPQRNASPTPSVHSVSSPRPPVKPLPRRTGCAPRPRPPPRQAPLSAATPITAPSSARASVILPPSSNPSLGNTTLGSLLRPNQPAPRIPPEMEERLGAMVGRMGVSKGPNPDSNTRQTTGVAPTAPRSGLAVPSFEPTSLPTLNMPLRSASTPTLGQSSQNLSRPSQL</sequence>
<feature type="compositionally biased region" description="Low complexity" evidence="3">
    <location>
        <begin position="497"/>
        <end position="507"/>
    </location>
</feature>
<feature type="compositionally biased region" description="Polar residues" evidence="3">
    <location>
        <begin position="395"/>
        <end position="422"/>
    </location>
</feature>
<dbReference type="Proteomes" id="UP000663831">
    <property type="component" value="Unassembled WGS sequence"/>
</dbReference>
<evidence type="ECO:0000313" key="5">
    <source>
        <dbReference type="EMBL" id="CAE6535652.1"/>
    </source>
</evidence>
<evidence type="ECO:0000259" key="4">
    <source>
        <dbReference type="PROSITE" id="PS50071"/>
    </source>
</evidence>
<reference evidence="5" key="1">
    <citation type="submission" date="2021-01" db="EMBL/GenBank/DDBJ databases">
        <authorList>
            <person name="Kaushik A."/>
        </authorList>
    </citation>
    <scope>NUCLEOTIDE SEQUENCE</scope>
    <source>
        <strain evidence="5">AG3-1AP</strain>
    </source>
</reference>
<keyword evidence="1 2" id="KW-0539">Nucleus</keyword>
<feature type="domain" description="Homeobox" evidence="4">
    <location>
        <begin position="200"/>
        <end position="243"/>
    </location>
</feature>
<evidence type="ECO:0000256" key="3">
    <source>
        <dbReference type="SAM" id="MobiDB-lite"/>
    </source>
</evidence>
<dbReference type="CDD" id="cd00086">
    <property type="entry name" value="homeodomain"/>
    <property type="match status" value="1"/>
</dbReference>